<dbReference type="EMBL" id="WAIE01000005">
    <property type="protein sequence ID" value="KAB1441222.1"/>
    <property type="molecule type" value="Genomic_DNA"/>
</dbReference>
<organism evidence="1 2">
    <name type="scientific">Pseudodesulfovibrio senegalensis</name>
    <dbReference type="NCBI Taxonomy" id="1721087"/>
    <lineage>
        <taxon>Bacteria</taxon>
        <taxon>Pseudomonadati</taxon>
        <taxon>Thermodesulfobacteriota</taxon>
        <taxon>Desulfovibrionia</taxon>
        <taxon>Desulfovibrionales</taxon>
        <taxon>Desulfovibrionaceae</taxon>
    </lineage>
</organism>
<accession>A0A6N6N1H3</accession>
<proteinExistence type="predicted"/>
<keyword evidence="2" id="KW-1185">Reference proteome</keyword>
<sequence>MTQSGAASHMVRIANCLQTILELEPELEKLELGSSLLDEFAVLKSFLEKLDKVEVSEEDVCRIEQATANFLEELKGPLAGGDGEDGPGRRLQ</sequence>
<comment type="caution">
    <text evidence="1">The sequence shown here is derived from an EMBL/GenBank/DDBJ whole genome shotgun (WGS) entry which is preliminary data.</text>
</comment>
<evidence type="ECO:0000313" key="1">
    <source>
        <dbReference type="EMBL" id="KAB1441222.1"/>
    </source>
</evidence>
<dbReference type="AlphaFoldDB" id="A0A6N6N1H3"/>
<dbReference type="OrthoDB" id="5521552at2"/>
<name>A0A6N6N1H3_9BACT</name>
<dbReference type="RefSeq" id="WP_151151477.1">
    <property type="nucleotide sequence ID" value="NZ_WAIE01000005.1"/>
</dbReference>
<reference evidence="1 2" key="1">
    <citation type="journal article" date="2017" name="Int. J. Syst. Evol. Microbiol.">
        <title>Desulfovibrio senegalensis sp. nov., a mesophilic sulfate reducer isolated from marine sediment.</title>
        <authorList>
            <person name="Thioye A."/>
            <person name="Gam Z.B.A."/>
            <person name="Mbengue M."/>
            <person name="Cayol J.L."/>
            <person name="Joseph-Bartoli M."/>
            <person name="Toure-Kane C."/>
            <person name="Labat M."/>
        </authorList>
    </citation>
    <scope>NUCLEOTIDE SEQUENCE [LARGE SCALE GENOMIC DNA]</scope>
    <source>
        <strain evidence="1 2">DSM 101509</strain>
    </source>
</reference>
<gene>
    <name evidence="1" type="ORF">F8A88_12395</name>
</gene>
<dbReference type="Proteomes" id="UP000438699">
    <property type="component" value="Unassembled WGS sequence"/>
</dbReference>
<protein>
    <submittedName>
        <fullName evidence="1">Uncharacterized protein</fullName>
    </submittedName>
</protein>
<evidence type="ECO:0000313" key="2">
    <source>
        <dbReference type="Proteomes" id="UP000438699"/>
    </source>
</evidence>